<sequence length="799" mass="87852">MLLPMSSPELPAAVVDKCFIPYTPNLLPSLYGVPIDLGLAKQPSSTPFISLSPILMSKAVTAISAAFTSRSSEKPSISDDNGSLKSPVLPVLALCSPDINSLVAVDAAIRHIAHCLEANVVILDPSDLAADLTQAFWELYRYHQNGPEPPSMPPRSPWNSSSPFEPSIPPLMHSLGFSPSEFTPTSHSAMYPHPNPFPLPEGIGSVSDSDSTFARAQTLIRKYFLMQSASTGSDNSETRRQIIYLRDYTALSKGLLPLLPFIHDAVSAGTPTVVIAGISPTERLDGSDSGHFLDWLEHDEGDIIDRLHARHGASLPPGNDIALWRKSSLPSSSIGMDEKGKALARVIRLGAIDPPSAVHEYTQKARRKRFDIPFSFMPEPHVYITAEKIPTVFHSTIFDDDKVNAIAKIIRSPAALADVLTAFSEADDTSVDTEDEDTFIDTEWSRLILAAKARHRLQKSDSNKARITDPILARVRAQQASLDKYEKQMLECVVDPTTIETSFADVCVDSELIDAVRMAVSYPLLFPDAYTTGILAQESLGGVLLFGPPGTGKTMACRALAKECRARMLQLQSSHLQNCYVGETEKMIAGAFRLARRLGPCVMFIDELEGLFCKRDGSSKPWHRAMVTEFTQEMDGLSTARTNQRAGLVVVGATNRPQDLDSAVVRGLSRRILVDLPTLLQRKAIISRYLRDEKVDPAIDVRKLASRTPLFSGSDLRHLVHCAALAALKEITPTTWQIQYGADGVPIPYSRKPLPPRVIRAKHFDIALRQISASSATNRKDLDELRRWAKELFQSDYCN</sequence>
<reference evidence="6" key="1">
    <citation type="submission" date="2020-05" db="EMBL/GenBank/DDBJ databases">
        <title>Mycena genomes resolve the evolution of fungal bioluminescence.</title>
        <authorList>
            <person name="Tsai I.J."/>
        </authorList>
    </citation>
    <scope>NUCLEOTIDE SEQUENCE</scope>
    <source>
        <strain evidence="6">160909Yilan</strain>
    </source>
</reference>
<dbReference type="GO" id="GO:0005524">
    <property type="term" value="F:ATP binding"/>
    <property type="evidence" value="ECO:0007669"/>
    <property type="project" value="UniProtKB-KW"/>
</dbReference>
<evidence type="ECO:0000256" key="3">
    <source>
        <dbReference type="ARBA" id="ARBA00022840"/>
    </source>
</evidence>
<evidence type="ECO:0000256" key="2">
    <source>
        <dbReference type="ARBA" id="ARBA00022741"/>
    </source>
</evidence>
<dbReference type="InterPro" id="IPR003593">
    <property type="entry name" value="AAA+_ATPase"/>
</dbReference>
<gene>
    <name evidence="6" type="ORF">MSAN_01329100</name>
</gene>
<evidence type="ECO:0000259" key="5">
    <source>
        <dbReference type="SMART" id="SM00382"/>
    </source>
</evidence>
<name>A0A8H6YAC0_9AGAR</name>
<protein>
    <submittedName>
        <fullName evidence="6">AAA-domain-containing protein</fullName>
    </submittedName>
</protein>
<dbReference type="InterPro" id="IPR027417">
    <property type="entry name" value="P-loop_NTPase"/>
</dbReference>
<dbReference type="Gene3D" id="1.10.8.60">
    <property type="match status" value="1"/>
</dbReference>
<dbReference type="InterPro" id="IPR051701">
    <property type="entry name" value="Mito_OM_Translocase_MSP1"/>
</dbReference>
<dbReference type="Proteomes" id="UP000623467">
    <property type="component" value="Unassembled WGS sequence"/>
</dbReference>
<keyword evidence="2" id="KW-0547">Nucleotide-binding</keyword>
<dbReference type="SMART" id="SM00382">
    <property type="entry name" value="AAA"/>
    <property type="match status" value="1"/>
</dbReference>
<comment type="subcellular location">
    <subcellularLocation>
        <location evidence="1">Mitochondrion</location>
    </subcellularLocation>
</comment>
<dbReference type="SUPFAM" id="SSF52540">
    <property type="entry name" value="P-loop containing nucleoside triphosphate hydrolases"/>
    <property type="match status" value="1"/>
</dbReference>
<dbReference type="GO" id="GO:0005741">
    <property type="term" value="C:mitochondrial outer membrane"/>
    <property type="evidence" value="ECO:0007669"/>
    <property type="project" value="TreeGrafter"/>
</dbReference>
<dbReference type="PANTHER" id="PTHR45644:SF56">
    <property type="entry name" value="AAA ATPASE, PUTATIVE (AFU_ORTHOLOGUE AFUA_2G12920)-RELATED"/>
    <property type="match status" value="1"/>
</dbReference>
<dbReference type="OrthoDB" id="39734at2759"/>
<keyword evidence="4" id="KW-0496">Mitochondrion</keyword>
<evidence type="ECO:0000256" key="4">
    <source>
        <dbReference type="ARBA" id="ARBA00023128"/>
    </source>
</evidence>
<dbReference type="PROSITE" id="PS00674">
    <property type="entry name" value="AAA"/>
    <property type="match status" value="1"/>
</dbReference>
<dbReference type="EMBL" id="JACAZH010000010">
    <property type="protein sequence ID" value="KAF7357333.1"/>
    <property type="molecule type" value="Genomic_DNA"/>
</dbReference>
<comment type="caution">
    <text evidence="6">The sequence shown here is derived from an EMBL/GenBank/DDBJ whole genome shotgun (WGS) entry which is preliminary data.</text>
</comment>
<keyword evidence="3" id="KW-0067">ATP-binding</keyword>
<dbReference type="InterPro" id="IPR003959">
    <property type="entry name" value="ATPase_AAA_core"/>
</dbReference>
<dbReference type="GO" id="GO:0016887">
    <property type="term" value="F:ATP hydrolysis activity"/>
    <property type="evidence" value="ECO:0007669"/>
    <property type="project" value="InterPro"/>
</dbReference>
<organism evidence="6 7">
    <name type="scientific">Mycena sanguinolenta</name>
    <dbReference type="NCBI Taxonomy" id="230812"/>
    <lineage>
        <taxon>Eukaryota</taxon>
        <taxon>Fungi</taxon>
        <taxon>Dikarya</taxon>
        <taxon>Basidiomycota</taxon>
        <taxon>Agaricomycotina</taxon>
        <taxon>Agaricomycetes</taxon>
        <taxon>Agaricomycetidae</taxon>
        <taxon>Agaricales</taxon>
        <taxon>Marasmiineae</taxon>
        <taxon>Mycenaceae</taxon>
        <taxon>Mycena</taxon>
    </lineage>
</organism>
<dbReference type="Gene3D" id="3.40.50.300">
    <property type="entry name" value="P-loop containing nucleotide triphosphate hydrolases"/>
    <property type="match status" value="1"/>
</dbReference>
<evidence type="ECO:0000313" key="6">
    <source>
        <dbReference type="EMBL" id="KAF7357333.1"/>
    </source>
</evidence>
<feature type="domain" description="AAA+ ATPase" evidence="5">
    <location>
        <begin position="539"/>
        <end position="678"/>
    </location>
</feature>
<accession>A0A8H6YAC0</accession>
<keyword evidence="7" id="KW-1185">Reference proteome</keyword>
<dbReference type="Pfam" id="PF00004">
    <property type="entry name" value="AAA"/>
    <property type="match status" value="1"/>
</dbReference>
<evidence type="ECO:0000313" key="7">
    <source>
        <dbReference type="Proteomes" id="UP000623467"/>
    </source>
</evidence>
<dbReference type="PANTHER" id="PTHR45644">
    <property type="entry name" value="AAA ATPASE, PUTATIVE (AFU_ORTHOLOGUE AFUA_2G12920)-RELATED-RELATED"/>
    <property type="match status" value="1"/>
</dbReference>
<proteinExistence type="predicted"/>
<dbReference type="AlphaFoldDB" id="A0A8H6YAC0"/>
<dbReference type="InterPro" id="IPR003960">
    <property type="entry name" value="ATPase_AAA_CS"/>
</dbReference>
<evidence type="ECO:0000256" key="1">
    <source>
        <dbReference type="ARBA" id="ARBA00004173"/>
    </source>
</evidence>